<keyword evidence="10" id="KW-0812">Transmembrane</keyword>
<evidence type="ECO:0000256" key="3">
    <source>
        <dbReference type="ARBA" id="ARBA00022679"/>
    </source>
</evidence>
<dbReference type="EMBL" id="CP099547">
    <property type="protein sequence ID" value="USR80109.1"/>
    <property type="molecule type" value="Genomic_DNA"/>
</dbReference>
<dbReference type="Pfam" id="PF03793">
    <property type="entry name" value="PASTA"/>
    <property type="match status" value="4"/>
</dbReference>
<evidence type="ECO:0000256" key="6">
    <source>
        <dbReference type="ARBA" id="ARBA00022840"/>
    </source>
</evidence>
<evidence type="ECO:0000256" key="7">
    <source>
        <dbReference type="ARBA" id="ARBA00047899"/>
    </source>
</evidence>
<evidence type="ECO:0000256" key="4">
    <source>
        <dbReference type="ARBA" id="ARBA00022741"/>
    </source>
</evidence>
<dbReference type="Proteomes" id="UP001056109">
    <property type="component" value="Chromosome"/>
</dbReference>
<evidence type="ECO:0000259" key="12">
    <source>
        <dbReference type="PROSITE" id="PS51178"/>
    </source>
</evidence>
<dbReference type="InterPro" id="IPR005543">
    <property type="entry name" value="PASTA_dom"/>
</dbReference>
<feature type="domain" description="PASTA" evidence="12">
    <location>
        <begin position="391"/>
        <end position="456"/>
    </location>
</feature>
<protein>
    <recommendedName>
        <fullName evidence="1">non-specific serine/threonine protein kinase</fullName>
        <ecNumber evidence="1">2.7.11.1</ecNumber>
    </recommendedName>
</protein>
<evidence type="ECO:0000259" key="11">
    <source>
        <dbReference type="PROSITE" id="PS50011"/>
    </source>
</evidence>
<dbReference type="Gene3D" id="3.30.200.20">
    <property type="entry name" value="Phosphorylase Kinase, domain 1"/>
    <property type="match status" value="1"/>
</dbReference>
<dbReference type="PROSITE" id="PS00108">
    <property type="entry name" value="PROTEIN_KINASE_ST"/>
    <property type="match status" value="1"/>
</dbReference>
<dbReference type="GO" id="GO:0016301">
    <property type="term" value="F:kinase activity"/>
    <property type="evidence" value="ECO:0007669"/>
    <property type="project" value="UniProtKB-KW"/>
</dbReference>
<dbReference type="CDD" id="cd14014">
    <property type="entry name" value="STKc_PknB_like"/>
    <property type="match status" value="1"/>
</dbReference>
<dbReference type="Gene3D" id="1.10.510.10">
    <property type="entry name" value="Transferase(Phosphotransferase) domain 1"/>
    <property type="match status" value="1"/>
</dbReference>
<keyword evidence="14" id="KW-1185">Reference proteome</keyword>
<proteinExistence type="predicted"/>
<evidence type="ECO:0000313" key="14">
    <source>
        <dbReference type="Proteomes" id="UP001056109"/>
    </source>
</evidence>
<evidence type="ECO:0000256" key="2">
    <source>
        <dbReference type="ARBA" id="ARBA00022527"/>
    </source>
</evidence>
<keyword evidence="10" id="KW-1133">Transmembrane helix</keyword>
<keyword evidence="3" id="KW-0808">Transferase</keyword>
<gene>
    <name evidence="13" type="primary">pknB</name>
    <name evidence="13" type="ORF">NG665_03810</name>
</gene>
<dbReference type="CDD" id="cd06577">
    <property type="entry name" value="PASTA_pknB"/>
    <property type="match status" value="4"/>
</dbReference>
<evidence type="ECO:0000256" key="1">
    <source>
        <dbReference type="ARBA" id="ARBA00012513"/>
    </source>
</evidence>
<feature type="region of interest" description="Disordered" evidence="9">
    <location>
        <begin position="336"/>
        <end position="358"/>
    </location>
</feature>
<evidence type="ECO:0000313" key="13">
    <source>
        <dbReference type="EMBL" id="USR80109.1"/>
    </source>
</evidence>
<keyword evidence="4" id="KW-0547">Nucleotide-binding</keyword>
<dbReference type="PROSITE" id="PS51178">
    <property type="entry name" value="PASTA"/>
    <property type="match status" value="4"/>
</dbReference>
<accession>A0ABY5AIR6</accession>
<dbReference type="Gene3D" id="3.30.10.20">
    <property type="match status" value="4"/>
</dbReference>
<dbReference type="PANTHER" id="PTHR43289">
    <property type="entry name" value="MITOGEN-ACTIVATED PROTEIN KINASE KINASE KINASE 20-RELATED"/>
    <property type="match status" value="1"/>
</dbReference>
<feature type="domain" description="PASTA" evidence="12">
    <location>
        <begin position="592"/>
        <end position="655"/>
    </location>
</feature>
<feature type="compositionally biased region" description="Polar residues" evidence="9">
    <location>
        <begin position="342"/>
        <end position="352"/>
    </location>
</feature>
<dbReference type="PROSITE" id="PS50011">
    <property type="entry name" value="PROTEIN_KINASE_DOM"/>
    <property type="match status" value="1"/>
</dbReference>
<evidence type="ECO:0000256" key="9">
    <source>
        <dbReference type="SAM" id="MobiDB-lite"/>
    </source>
</evidence>
<dbReference type="InterPro" id="IPR011009">
    <property type="entry name" value="Kinase-like_dom_sf"/>
</dbReference>
<reference evidence="13" key="1">
    <citation type="submission" date="2022-06" db="EMBL/GenBank/DDBJ databases">
        <title>Complete Genome Sequence of Arcanobacterium pinnipediorum strain DSM 28752 isolated from a harbour seal.</title>
        <authorList>
            <person name="Borowiak M."/>
            <person name="Kreitlow A."/>
            <person name="Alssahen M."/>
            <person name="Malorny B."/>
            <person name="Laemmler C."/>
            <person name="Prenger-Berninghoff E."/>
            <person name="Siebert U."/>
            <person name="Ploetz M."/>
            <person name="Abdulmawjood A."/>
        </authorList>
    </citation>
    <scope>NUCLEOTIDE SEQUENCE</scope>
    <source>
        <strain evidence="13">DSM 28752</strain>
    </source>
</reference>
<evidence type="ECO:0000256" key="8">
    <source>
        <dbReference type="ARBA" id="ARBA00048679"/>
    </source>
</evidence>
<name>A0ABY5AIR6_9ACTO</name>
<dbReference type="SUPFAM" id="SSF56112">
    <property type="entry name" value="Protein kinase-like (PK-like)"/>
    <property type="match status" value="1"/>
</dbReference>
<dbReference type="SMART" id="SM00740">
    <property type="entry name" value="PASTA"/>
    <property type="match status" value="4"/>
</dbReference>
<keyword evidence="5 13" id="KW-0418">Kinase</keyword>
<dbReference type="Pfam" id="PF00069">
    <property type="entry name" value="Pkinase"/>
    <property type="match status" value="1"/>
</dbReference>
<evidence type="ECO:0000256" key="10">
    <source>
        <dbReference type="SAM" id="Phobius"/>
    </source>
</evidence>
<dbReference type="InterPro" id="IPR000719">
    <property type="entry name" value="Prot_kinase_dom"/>
</dbReference>
<dbReference type="EC" id="2.7.11.1" evidence="1"/>
<sequence>MNSDPLLNVAIDDRYIIVSRLARGGMASVYRAHDTRLERDVAVKIIHSHLAEQPDFVERFIREARSAAKLSSPHVVSVYDQGVAPTPLGNLPYLVMQLIPGPDLRSQLSKHGSLPIGIALTITRQVLQALAVAHSADVIHRDVKPENILLDRELDISAIIEKPIINAQVADFGLARAASSSTQTAVVLGTVAYVAPELVTNAVAGPAADIYAVGVMLYELIAGSLPYTGETPVAIAYQHVNAQIPHLSELTDWMPAHIDSLIRLFTAKDPQKRPRNASAALDALDDIIRSIPEDIAIRRVPVFAHQAVPEAVNTTEHLTQPQTIEPITTQTQQLHTLPQPNNLPANDSQGRSRQPRADVVAKKRRRWPIVVIAVLIALATTLGWYFLYGPGLRITIADVEGLSVAQASEKLTEQGFDVSLAYEYSDTIDKDHVIATTPAGGSRIHPDTMVTITVSDGIRYATVPDIVGKTGQEAKELLAKAGLDNVSEVTQYSDTVEKDGVIAQSIAPKKSIPHNNEMTYTVSLGRAPVTIPDLKALTKDDIIATLEEAGLTPVIVEEFSDTVAAGHFISQNPPADADGHRLDEVTVVISKGPELIEVPSVIGLQRDAAVAKLNEAGFEVKVENILGGLFGTVRLQDPLGQSKARPGSTVTISIV</sequence>
<feature type="transmembrane region" description="Helical" evidence="10">
    <location>
        <begin position="367"/>
        <end position="387"/>
    </location>
</feature>
<dbReference type="NCBIfam" id="NF033483">
    <property type="entry name" value="PknB_PASTA_kin"/>
    <property type="match status" value="1"/>
</dbReference>
<organism evidence="13 14">
    <name type="scientific">Arcanobacterium pinnipediorum</name>
    <dbReference type="NCBI Taxonomy" id="1503041"/>
    <lineage>
        <taxon>Bacteria</taxon>
        <taxon>Bacillati</taxon>
        <taxon>Actinomycetota</taxon>
        <taxon>Actinomycetes</taxon>
        <taxon>Actinomycetales</taxon>
        <taxon>Actinomycetaceae</taxon>
        <taxon>Arcanobacterium</taxon>
    </lineage>
</organism>
<dbReference type="SMART" id="SM00220">
    <property type="entry name" value="S_TKc"/>
    <property type="match status" value="1"/>
</dbReference>
<dbReference type="RefSeq" id="WP_252673959.1">
    <property type="nucleotide sequence ID" value="NZ_CP099547.1"/>
</dbReference>
<feature type="domain" description="PASTA" evidence="12">
    <location>
        <begin position="525"/>
        <end position="591"/>
    </location>
</feature>
<comment type="catalytic activity">
    <reaction evidence="8">
        <text>L-seryl-[protein] + ATP = O-phospho-L-seryl-[protein] + ADP + H(+)</text>
        <dbReference type="Rhea" id="RHEA:17989"/>
        <dbReference type="Rhea" id="RHEA-COMP:9863"/>
        <dbReference type="Rhea" id="RHEA-COMP:11604"/>
        <dbReference type="ChEBI" id="CHEBI:15378"/>
        <dbReference type="ChEBI" id="CHEBI:29999"/>
        <dbReference type="ChEBI" id="CHEBI:30616"/>
        <dbReference type="ChEBI" id="CHEBI:83421"/>
        <dbReference type="ChEBI" id="CHEBI:456216"/>
        <dbReference type="EC" id="2.7.11.1"/>
    </reaction>
</comment>
<dbReference type="InterPro" id="IPR008271">
    <property type="entry name" value="Ser/Thr_kinase_AS"/>
</dbReference>
<evidence type="ECO:0000256" key="5">
    <source>
        <dbReference type="ARBA" id="ARBA00022777"/>
    </source>
</evidence>
<keyword evidence="10" id="KW-0472">Membrane</keyword>
<feature type="domain" description="Protein kinase" evidence="11">
    <location>
        <begin position="15"/>
        <end position="288"/>
    </location>
</feature>
<dbReference type="PANTHER" id="PTHR43289:SF34">
    <property type="entry name" value="SERINE_THREONINE-PROTEIN KINASE YBDM-RELATED"/>
    <property type="match status" value="1"/>
</dbReference>
<comment type="catalytic activity">
    <reaction evidence="7">
        <text>L-threonyl-[protein] + ATP = O-phospho-L-threonyl-[protein] + ADP + H(+)</text>
        <dbReference type="Rhea" id="RHEA:46608"/>
        <dbReference type="Rhea" id="RHEA-COMP:11060"/>
        <dbReference type="Rhea" id="RHEA-COMP:11605"/>
        <dbReference type="ChEBI" id="CHEBI:15378"/>
        <dbReference type="ChEBI" id="CHEBI:30013"/>
        <dbReference type="ChEBI" id="CHEBI:30616"/>
        <dbReference type="ChEBI" id="CHEBI:61977"/>
        <dbReference type="ChEBI" id="CHEBI:456216"/>
        <dbReference type="EC" id="2.7.11.1"/>
    </reaction>
</comment>
<keyword evidence="2" id="KW-0723">Serine/threonine-protein kinase</keyword>
<feature type="domain" description="PASTA" evidence="12">
    <location>
        <begin position="457"/>
        <end position="524"/>
    </location>
</feature>
<keyword evidence="6" id="KW-0067">ATP-binding</keyword>